<comment type="caution">
    <text evidence="1">The sequence shown here is derived from an EMBL/GenBank/DDBJ whole genome shotgun (WGS) entry which is preliminary data.</text>
</comment>
<dbReference type="Proteomes" id="UP000276133">
    <property type="component" value="Unassembled WGS sequence"/>
</dbReference>
<dbReference type="AlphaFoldDB" id="A0A3M7PL72"/>
<dbReference type="OrthoDB" id="2126411at2759"/>
<gene>
    <name evidence="1" type="ORF">BpHYR1_045422</name>
</gene>
<dbReference type="PANTHER" id="PTHR24274">
    <property type="entry name" value="CILIA- AND FLAGELLA-ASSOCIATED PROTEIN 161"/>
    <property type="match status" value="1"/>
</dbReference>
<dbReference type="GO" id="GO:0031514">
    <property type="term" value="C:motile cilium"/>
    <property type="evidence" value="ECO:0007669"/>
    <property type="project" value="TreeGrafter"/>
</dbReference>
<dbReference type="Pfam" id="PF24569">
    <property type="entry name" value="CFAP161"/>
    <property type="match status" value="1"/>
</dbReference>
<dbReference type="InterPro" id="IPR055325">
    <property type="entry name" value="CF161"/>
</dbReference>
<dbReference type="EMBL" id="REGN01010203">
    <property type="protein sequence ID" value="RMZ99494.1"/>
    <property type="molecule type" value="Genomic_DNA"/>
</dbReference>
<evidence type="ECO:0000313" key="2">
    <source>
        <dbReference type="Proteomes" id="UP000276133"/>
    </source>
</evidence>
<name>A0A3M7PL72_BRAPC</name>
<reference evidence="1 2" key="1">
    <citation type="journal article" date="2018" name="Sci. Rep.">
        <title>Genomic signatures of local adaptation to the degree of environmental predictability in rotifers.</title>
        <authorList>
            <person name="Franch-Gras L."/>
            <person name="Hahn C."/>
            <person name="Garcia-Roger E.M."/>
            <person name="Carmona M.J."/>
            <person name="Serra M."/>
            <person name="Gomez A."/>
        </authorList>
    </citation>
    <scope>NUCLEOTIDE SEQUENCE [LARGE SCALE GENOMIC DNA]</scope>
    <source>
        <strain evidence="1">HYR1</strain>
    </source>
</reference>
<dbReference type="GO" id="GO:0060271">
    <property type="term" value="P:cilium assembly"/>
    <property type="evidence" value="ECO:0007669"/>
    <property type="project" value="TreeGrafter"/>
</dbReference>
<sequence length="258" mass="28649">MFRPYNRNVLIDNWLEDRALEEDIIKDYLDKKSKGELASQKALSNQITSVNLTTVNDHKVHSGDVIMLKCDGNINAPSPLLPKAYRDDCFVICNGGSAGGITTLSPSNISSFIIKSVDGSPLGSPIKFGQPFIITTLDGANFLHSDPLSYDKAARRSRLQIVDFAPVYNHECDWVATCLNPKFRLETEGADIPANEKIVILNMKTNKALAVVCDFNNKSRFEIVANTFLDSHKAEEDVNHWKIVTNLPVVPEPETTEN</sequence>
<evidence type="ECO:0000313" key="1">
    <source>
        <dbReference type="EMBL" id="RMZ99494.1"/>
    </source>
</evidence>
<keyword evidence="2" id="KW-1185">Reference proteome</keyword>
<dbReference type="STRING" id="10195.A0A3M7PL72"/>
<proteinExistence type="predicted"/>
<accession>A0A3M7PL72</accession>
<protein>
    <submittedName>
        <fullName evidence="1">Uncharacterized protein</fullName>
    </submittedName>
</protein>
<dbReference type="PANTHER" id="PTHR24274:SF1">
    <property type="entry name" value="CILIA- AND FLAGELLA-ASSOCIATED PROTEIN 161"/>
    <property type="match status" value="1"/>
</dbReference>
<organism evidence="1 2">
    <name type="scientific">Brachionus plicatilis</name>
    <name type="common">Marine rotifer</name>
    <name type="synonym">Brachionus muelleri</name>
    <dbReference type="NCBI Taxonomy" id="10195"/>
    <lineage>
        <taxon>Eukaryota</taxon>
        <taxon>Metazoa</taxon>
        <taxon>Spiralia</taxon>
        <taxon>Gnathifera</taxon>
        <taxon>Rotifera</taxon>
        <taxon>Eurotatoria</taxon>
        <taxon>Monogononta</taxon>
        <taxon>Pseudotrocha</taxon>
        <taxon>Ploima</taxon>
        <taxon>Brachionidae</taxon>
        <taxon>Brachionus</taxon>
    </lineage>
</organism>